<sequence>MASKTTLNAKNLEALGVERLAELLIEISTGNANHKRRLRMELVGNSSGVELAREVRKRLGSIARAKSWIDWQKVKSVKADLEAQRKTITEKIAFSDPDEASELIWQFLSLADPIFERSNDGSGVLIESFHAACDDAGRIAALAKVSKQRVVDKIVAALQDNGYGQYDRLIDAMAPVLGEAGLRKLQNAFESWATAPKPKVSSEDKQLLGWSMNGPINREKNDARGQSITVKVALEQIADALGDVDLYIAQQSEASKAFATVATEIANRLLSAGRAEEALYALDKAEFDNRREISSQWQAVRAETLEALGRSQEAQQFRWNSFEQSLNAELLRAYLQRLPDFDDMEAEEKAFAYVQRVPDANRALSFFVRYPSLHEASKLVLCRASELDGDLYELLSAAAEKLAQKFPLSASVLLRAMIDFTLDGGRSSRYKHAARHLLECGTLARHITDYGTNVPHDVYIAGLRKVHGRKHGFWALFDEPR</sequence>
<keyword evidence="4" id="KW-1185">Reference proteome</keyword>
<evidence type="ECO:0000313" key="4">
    <source>
        <dbReference type="Proteomes" id="UP000435957"/>
    </source>
</evidence>
<dbReference type="EMBL" id="NNRN01000029">
    <property type="protein sequence ID" value="OYR32464.1"/>
    <property type="molecule type" value="Genomic_DNA"/>
</dbReference>
<gene>
    <name evidence="2" type="ORF">CES86_0120</name>
    <name evidence="1" type="ORF">F9L03_14005</name>
</gene>
<dbReference type="Proteomes" id="UP000435957">
    <property type="component" value="Unassembled WGS sequence"/>
</dbReference>
<dbReference type="Proteomes" id="UP000216363">
    <property type="component" value="Unassembled WGS sequence"/>
</dbReference>
<dbReference type="Pfam" id="PF21810">
    <property type="entry name" value="DUF6880"/>
    <property type="match status" value="1"/>
</dbReference>
<dbReference type="EMBL" id="WBWF01000009">
    <property type="protein sequence ID" value="KAB2703185.1"/>
    <property type="molecule type" value="Genomic_DNA"/>
</dbReference>
<comment type="caution">
    <text evidence="2">The sequence shown here is derived from an EMBL/GenBank/DDBJ whole genome shotgun (WGS) entry which is preliminary data.</text>
</comment>
<dbReference type="AlphaFoldDB" id="A0A256GZ11"/>
<evidence type="ECO:0000313" key="3">
    <source>
        <dbReference type="Proteomes" id="UP000216363"/>
    </source>
</evidence>
<protein>
    <submittedName>
        <fullName evidence="2">Uncharacterized protein</fullName>
    </submittedName>
</protein>
<evidence type="ECO:0000313" key="2">
    <source>
        <dbReference type="EMBL" id="OYR32464.1"/>
    </source>
</evidence>
<evidence type="ECO:0000313" key="1">
    <source>
        <dbReference type="EMBL" id="KAB2703185.1"/>
    </source>
</evidence>
<reference evidence="1 4" key="2">
    <citation type="submission" date="2019-09" db="EMBL/GenBank/DDBJ databases">
        <title>Taxonomic organization of the family Brucellaceae based on a phylogenomic approach.</title>
        <authorList>
            <person name="Leclercq S."/>
            <person name="Cloeckaert A."/>
            <person name="Zygmunt M.S."/>
        </authorList>
    </citation>
    <scope>NUCLEOTIDE SEQUENCE [LARGE SCALE GENOMIC DNA]</scope>
    <source>
        <strain evidence="1 4">LUP23</strain>
    </source>
</reference>
<reference evidence="2 3" key="1">
    <citation type="submission" date="2017-07" db="EMBL/GenBank/DDBJ databases">
        <title>Draft genome of Ochrobactrum lupini type strain LUP21.</title>
        <authorList>
            <person name="Krzyzanowska D.M."/>
            <person name="Jafra S."/>
        </authorList>
    </citation>
    <scope>NUCLEOTIDE SEQUENCE [LARGE SCALE GENOMIC DNA]</scope>
    <source>
        <strain evidence="2 3">LUP21</strain>
    </source>
</reference>
<name>A0A256GZ11_9HYPH</name>
<accession>A0A256GZ11</accession>
<dbReference type="InterPro" id="IPR049245">
    <property type="entry name" value="DUF6880"/>
</dbReference>
<organism evidence="2 3">
    <name type="scientific">Brucella lupini</name>
    <dbReference type="NCBI Taxonomy" id="255457"/>
    <lineage>
        <taxon>Bacteria</taxon>
        <taxon>Pseudomonadati</taxon>
        <taxon>Pseudomonadota</taxon>
        <taxon>Alphaproteobacteria</taxon>
        <taxon>Hyphomicrobiales</taxon>
        <taxon>Brucellaceae</taxon>
        <taxon>Brucella/Ochrobactrum group</taxon>
        <taxon>Brucella</taxon>
    </lineage>
</organism>
<dbReference type="RefSeq" id="WP_094513606.1">
    <property type="nucleotide sequence ID" value="NZ_JBHEEP010000007.1"/>
</dbReference>
<proteinExistence type="predicted"/>